<feature type="domain" description="Protein kinase" evidence="1">
    <location>
        <begin position="123"/>
        <end position="359"/>
    </location>
</feature>
<evidence type="ECO:0000313" key="3">
    <source>
        <dbReference type="Proteomes" id="UP000247702"/>
    </source>
</evidence>
<dbReference type="GO" id="GO:0004674">
    <property type="term" value="F:protein serine/threonine kinase activity"/>
    <property type="evidence" value="ECO:0007669"/>
    <property type="project" value="TreeGrafter"/>
</dbReference>
<dbReference type="InterPro" id="IPR011009">
    <property type="entry name" value="Kinase-like_dom_sf"/>
</dbReference>
<proteinExistence type="predicted"/>
<comment type="caution">
    <text evidence="2">The sequence shown here is derived from an EMBL/GenBank/DDBJ whole genome shotgun (WGS) entry which is preliminary data.</text>
</comment>
<dbReference type="Pfam" id="PF07714">
    <property type="entry name" value="PK_Tyr_Ser-Thr"/>
    <property type="match status" value="1"/>
</dbReference>
<protein>
    <recommendedName>
        <fullName evidence="1">Protein kinase domain-containing protein</fullName>
    </recommendedName>
</protein>
<dbReference type="SUPFAM" id="SSF56112">
    <property type="entry name" value="Protein kinase-like (PK-like)"/>
    <property type="match status" value="1"/>
</dbReference>
<dbReference type="Proteomes" id="UP000247702">
    <property type="component" value="Unassembled WGS sequence"/>
</dbReference>
<evidence type="ECO:0000313" key="2">
    <source>
        <dbReference type="EMBL" id="GBB89035.1"/>
    </source>
</evidence>
<name>A0A2Z6QHF4_9GLOM</name>
<dbReference type="InterPro" id="IPR051681">
    <property type="entry name" value="Ser/Thr_Kinases-Pseudokinases"/>
</dbReference>
<dbReference type="Gene3D" id="1.10.510.10">
    <property type="entry name" value="Transferase(Phosphotransferase) domain 1"/>
    <property type="match status" value="1"/>
</dbReference>
<keyword evidence="3" id="KW-1185">Reference proteome</keyword>
<gene>
    <name evidence="2" type="ORF">RclHR1_01570007</name>
</gene>
<dbReference type="PANTHER" id="PTHR44329">
    <property type="entry name" value="SERINE/THREONINE-PROTEIN KINASE TNNI3K-RELATED"/>
    <property type="match status" value="1"/>
</dbReference>
<organism evidence="2 3">
    <name type="scientific">Rhizophagus clarus</name>
    <dbReference type="NCBI Taxonomy" id="94130"/>
    <lineage>
        <taxon>Eukaryota</taxon>
        <taxon>Fungi</taxon>
        <taxon>Fungi incertae sedis</taxon>
        <taxon>Mucoromycota</taxon>
        <taxon>Glomeromycotina</taxon>
        <taxon>Glomeromycetes</taxon>
        <taxon>Glomerales</taxon>
        <taxon>Glomeraceae</taxon>
        <taxon>Rhizophagus</taxon>
    </lineage>
</organism>
<dbReference type="AlphaFoldDB" id="A0A2Z6QHF4"/>
<dbReference type="EMBL" id="BEXD01000635">
    <property type="protein sequence ID" value="GBB89035.1"/>
    <property type="molecule type" value="Genomic_DNA"/>
</dbReference>
<reference evidence="2 3" key="1">
    <citation type="submission" date="2017-11" db="EMBL/GenBank/DDBJ databases">
        <title>The genome of Rhizophagus clarus HR1 reveals common genetic basis of auxotrophy among arbuscular mycorrhizal fungi.</title>
        <authorList>
            <person name="Kobayashi Y."/>
        </authorList>
    </citation>
    <scope>NUCLEOTIDE SEQUENCE [LARGE SCALE GENOMIC DNA]</scope>
    <source>
        <strain evidence="2 3">HR1</strain>
    </source>
</reference>
<accession>A0A2Z6QHF4</accession>
<evidence type="ECO:0000259" key="1">
    <source>
        <dbReference type="PROSITE" id="PS50011"/>
    </source>
</evidence>
<dbReference type="GO" id="GO:0005524">
    <property type="term" value="F:ATP binding"/>
    <property type="evidence" value="ECO:0007669"/>
    <property type="project" value="InterPro"/>
</dbReference>
<dbReference type="InterPro" id="IPR001245">
    <property type="entry name" value="Ser-Thr/Tyr_kinase_cat_dom"/>
</dbReference>
<dbReference type="InterPro" id="IPR000719">
    <property type="entry name" value="Prot_kinase_dom"/>
</dbReference>
<sequence>MSYSNKDEIQMNISNTDSDINHENCYPWCKECVPHFIIEGWTSGNNDIDKFIKNTIYNAKYCFDYDGYDKFIKNTIYNAKYCYDYDGYDKFIKDTIYNTEYDDDNVYDYNYPLFLEWVPFDRFKDIKKIGEGGFAKVYSATWIDADYLNELRTHWRFYNSEHTALNFYGMTKDPETKEFMMIIKLVDQGNLRCELSSNFNNYLWIDKLGFLTAISYELRSLHKLGYFHKDFHSGNILQNDGTSFISDFGLSGPSNKQKSDDKTCGVLSSIAPEVLIKKPYTFSSDVYSFGVIMTELSSGKPPFYKRKHDGILALKICNGLRPEFGEGTPEIYKKLACRCMDANPDQRPTIIEINDIIHF</sequence>
<dbReference type="PROSITE" id="PS50011">
    <property type="entry name" value="PROTEIN_KINASE_DOM"/>
    <property type="match status" value="1"/>
</dbReference>